<dbReference type="Gene3D" id="1.20.1530.20">
    <property type="match status" value="1"/>
</dbReference>
<dbReference type="GO" id="GO:0005886">
    <property type="term" value="C:plasma membrane"/>
    <property type="evidence" value="ECO:0007669"/>
    <property type="project" value="UniProtKB-SubCell"/>
</dbReference>
<evidence type="ECO:0000256" key="2">
    <source>
        <dbReference type="ARBA" id="ARBA00010145"/>
    </source>
</evidence>
<evidence type="ECO:0000256" key="7">
    <source>
        <dbReference type="ARBA" id="ARBA00023136"/>
    </source>
</evidence>
<comment type="similarity">
    <text evidence="2">Belongs to the auxin efflux carrier (TC 2.A.69) family.</text>
</comment>
<evidence type="ECO:0000256" key="5">
    <source>
        <dbReference type="ARBA" id="ARBA00022692"/>
    </source>
</evidence>
<keyword evidence="3" id="KW-0813">Transport</keyword>
<proteinExistence type="inferred from homology"/>
<sequence>MRVIDNLSLMALPIGLLAVGAGLQLQALRDAGATFAWSSAVKLVILPLLSWFLAGALGLDHSAQQMLTLFAALPTAASAYILARQLGGNAELMAGIITGQTLLAMLSLPLVIVLTG</sequence>
<dbReference type="Pfam" id="PF03547">
    <property type="entry name" value="Mem_trans"/>
    <property type="match status" value="1"/>
</dbReference>
<dbReference type="GO" id="GO:0055085">
    <property type="term" value="P:transmembrane transport"/>
    <property type="evidence" value="ECO:0007669"/>
    <property type="project" value="InterPro"/>
</dbReference>
<keyword evidence="5 8" id="KW-0812">Transmembrane</keyword>
<accession>A0A6S6RXR8</accession>
<evidence type="ECO:0000256" key="8">
    <source>
        <dbReference type="SAM" id="Phobius"/>
    </source>
</evidence>
<reference evidence="9" key="1">
    <citation type="submission" date="2020-01" db="EMBL/GenBank/DDBJ databases">
        <authorList>
            <person name="Meier V. D."/>
            <person name="Meier V D."/>
        </authorList>
    </citation>
    <scope>NUCLEOTIDE SEQUENCE</scope>
    <source>
        <strain evidence="9">HLG_WM_MAG_09</strain>
    </source>
</reference>
<evidence type="ECO:0000313" key="9">
    <source>
        <dbReference type="EMBL" id="CAA6800090.1"/>
    </source>
</evidence>
<keyword evidence="4" id="KW-1003">Cell membrane</keyword>
<gene>
    <name evidence="9" type="ORF">HELGO_WM68326</name>
</gene>
<feature type="transmembrane region" description="Helical" evidence="8">
    <location>
        <begin position="66"/>
        <end position="86"/>
    </location>
</feature>
<keyword evidence="7 8" id="KW-0472">Membrane</keyword>
<comment type="subcellular location">
    <subcellularLocation>
        <location evidence="1">Cell membrane</location>
        <topology evidence="1">Multi-pass membrane protein</topology>
    </subcellularLocation>
</comment>
<evidence type="ECO:0000256" key="6">
    <source>
        <dbReference type="ARBA" id="ARBA00022989"/>
    </source>
</evidence>
<organism evidence="9">
    <name type="scientific">uncultured Thiotrichaceae bacterium</name>
    <dbReference type="NCBI Taxonomy" id="298394"/>
    <lineage>
        <taxon>Bacteria</taxon>
        <taxon>Pseudomonadati</taxon>
        <taxon>Pseudomonadota</taxon>
        <taxon>Gammaproteobacteria</taxon>
        <taxon>Thiotrichales</taxon>
        <taxon>Thiotrichaceae</taxon>
        <taxon>environmental samples</taxon>
    </lineage>
</organism>
<feature type="transmembrane region" description="Helical" evidence="8">
    <location>
        <begin position="92"/>
        <end position="114"/>
    </location>
</feature>
<dbReference type="InterPro" id="IPR038770">
    <property type="entry name" value="Na+/solute_symporter_sf"/>
</dbReference>
<dbReference type="PANTHER" id="PTHR36838:SF4">
    <property type="entry name" value="AUXIN EFFLUX CARRIER FAMILY PROTEIN"/>
    <property type="match status" value="1"/>
</dbReference>
<feature type="transmembrane region" description="Helical" evidence="8">
    <location>
        <begin position="34"/>
        <end position="54"/>
    </location>
</feature>
<evidence type="ECO:0000256" key="1">
    <source>
        <dbReference type="ARBA" id="ARBA00004651"/>
    </source>
</evidence>
<dbReference type="InterPro" id="IPR004776">
    <property type="entry name" value="Mem_transp_PIN-like"/>
</dbReference>
<protein>
    <recommendedName>
        <fullName evidence="10">Transporter</fullName>
    </recommendedName>
</protein>
<dbReference type="AlphaFoldDB" id="A0A6S6RXR8"/>
<name>A0A6S6RXR8_9GAMM</name>
<evidence type="ECO:0000256" key="4">
    <source>
        <dbReference type="ARBA" id="ARBA00022475"/>
    </source>
</evidence>
<dbReference type="EMBL" id="CACVAT010000011">
    <property type="protein sequence ID" value="CAA6800090.1"/>
    <property type="molecule type" value="Genomic_DNA"/>
</dbReference>
<dbReference type="PANTHER" id="PTHR36838">
    <property type="entry name" value="AUXIN EFFLUX CARRIER FAMILY PROTEIN"/>
    <property type="match status" value="1"/>
</dbReference>
<feature type="transmembrane region" description="Helical" evidence="8">
    <location>
        <begin position="7"/>
        <end position="28"/>
    </location>
</feature>
<evidence type="ECO:0000256" key="3">
    <source>
        <dbReference type="ARBA" id="ARBA00022448"/>
    </source>
</evidence>
<evidence type="ECO:0008006" key="10">
    <source>
        <dbReference type="Google" id="ProtNLM"/>
    </source>
</evidence>
<keyword evidence="6 8" id="KW-1133">Transmembrane helix</keyword>